<comment type="caution">
    <text evidence="1">The sequence shown here is derived from an EMBL/GenBank/DDBJ whole genome shotgun (WGS) entry which is preliminary data.</text>
</comment>
<dbReference type="Proteomes" id="UP000637695">
    <property type="component" value="Unassembled WGS sequence"/>
</dbReference>
<reference evidence="1" key="1">
    <citation type="journal article" date="2014" name="Int. J. Syst. Evol. Microbiol.">
        <title>Complete genome sequence of Corynebacterium casei LMG S-19264T (=DSM 44701T), isolated from a smear-ripened cheese.</title>
        <authorList>
            <consortium name="US DOE Joint Genome Institute (JGI-PGF)"/>
            <person name="Walter F."/>
            <person name="Albersmeier A."/>
            <person name="Kalinowski J."/>
            <person name="Ruckert C."/>
        </authorList>
    </citation>
    <scope>NUCLEOTIDE SEQUENCE</scope>
    <source>
        <strain evidence="1">JCM 18487</strain>
    </source>
</reference>
<dbReference type="EMBL" id="BMOY01000027">
    <property type="protein sequence ID" value="GGJ08978.1"/>
    <property type="molecule type" value="Genomic_DNA"/>
</dbReference>
<accession>A0A917KD57</accession>
<keyword evidence="2" id="KW-1185">Reference proteome</keyword>
<name>A0A917KD57_9BACL</name>
<dbReference type="RefSeq" id="WP_229776707.1">
    <property type="nucleotide sequence ID" value="NZ_BMOY01000027.1"/>
</dbReference>
<gene>
    <name evidence="1" type="ORF">GCM10010885_17580</name>
</gene>
<protein>
    <submittedName>
        <fullName evidence="1">Uncharacterized protein</fullName>
    </submittedName>
</protein>
<evidence type="ECO:0000313" key="2">
    <source>
        <dbReference type="Proteomes" id="UP000637695"/>
    </source>
</evidence>
<organism evidence="1 2">
    <name type="scientific">Alicyclobacillus cellulosilyticus</name>
    <dbReference type="NCBI Taxonomy" id="1003997"/>
    <lineage>
        <taxon>Bacteria</taxon>
        <taxon>Bacillati</taxon>
        <taxon>Bacillota</taxon>
        <taxon>Bacilli</taxon>
        <taxon>Bacillales</taxon>
        <taxon>Alicyclobacillaceae</taxon>
        <taxon>Alicyclobacillus</taxon>
    </lineage>
</organism>
<evidence type="ECO:0000313" key="1">
    <source>
        <dbReference type="EMBL" id="GGJ08978.1"/>
    </source>
</evidence>
<proteinExistence type="predicted"/>
<dbReference type="AlphaFoldDB" id="A0A917KD57"/>
<sequence>MVKDDDTAYLEYELSDGRRAILRFAHIDHRDGCHISLDLYKAYLGPVDEVVLQRVLAKFRGELVQFSS</sequence>
<reference evidence="1" key="2">
    <citation type="submission" date="2020-09" db="EMBL/GenBank/DDBJ databases">
        <authorList>
            <person name="Sun Q."/>
            <person name="Ohkuma M."/>
        </authorList>
    </citation>
    <scope>NUCLEOTIDE SEQUENCE</scope>
    <source>
        <strain evidence="1">JCM 18487</strain>
    </source>
</reference>